<dbReference type="PANTHER" id="PTHR33735:SF10">
    <property type="entry name" value="EXPRESSED PROTEIN"/>
    <property type="match status" value="1"/>
</dbReference>
<keyword evidence="2" id="KW-1185">Reference proteome</keyword>
<protein>
    <submittedName>
        <fullName evidence="1">Uncharacterized protein</fullName>
    </submittedName>
</protein>
<sequence>MSKMGAWASYKMRTIMELLRQNRSSSCSNINGQRNSSDMTIAKFAYGYNPKHQGLQLFAAGSTAKTFITLGTTTMVKASYKEKVEAVPAPPPPKHTFLCWARWVLGSVLTVLLPFWKNEWTKLQRIEGTVEMVVEEVENVAEVVEKVAVKAEKVSSEVADRLPENGKLKETALVVEQISKAAAKDAQITLDFIHKVDALKHDFEDLETLVEPVVDKVVGNHT</sequence>
<reference evidence="1" key="1">
    <citation type="submission" date="2020-03" db="EMBL/GenBank/DDBJ databases">
        <title>A high-quality chromosome-level genome assembly of a woody plant with both climbing and erect habits, Rhamnella rubrinervis.</title>
        <authorList>
            <person name="Lu Z."/>
            <person name="Yang Y."/>
            <person name="Zhu X."/>
            <person name="Sun Y."/>
        </authorList>
    </citation>
    <scope>NUCLEOTIDE SEQUENCE</scope>
    <source>
        <strain evidence="1">BYM</strain>
        <tissue evidence="1">Leaf</tissue>
    </source>
</reference>
<name>A0A8K0GMW2_9ROSA</name>
<organism evidence="1 2">
    <name type="scientific">Rhamnella rubrinervis</name>
    <dbReference type="NCBI Taxonomy" id="2594499"/>
    <lineage>
        <taxon>Eukaryota</taxon>
        <taxon>Viridiplantae</taxon>
        <taxon>Streptophyta</taxon>
        <taxon>Embryophyta</taxon>
        <taxon>Tracheophyta</taxon>
        <taxon>Spermatophyta</taxon>
        <taxon>Magnoliopsida</taxon>
        <taxon>eudicotyledons</taxon>
        <taxon>Gunneridae</taxon>
        <taxon>Pentapetalae</taxon>
        <taxon>rosids</taxon>
        <taxon>fabids</taxon>
        <taxon>Rosales</taxon>
        <taxon>Rhamnaceae</taxon>
        <taxon>rhamnoid group</taxon>
        <taxon>Rhamneae</taxon>
        <taxon>Rhamnella</taxon>
    </lineage>
</organism>
<proteinExistence type="predicted"/>
<dbReference type="AlphaFoldDB" id="A0A8K0GMW2"/>
<evidence type="ECO:0000313" key="2">
    <source>
        <dbReference type="Proteomes" id="UP000796880"/>
    </source>
</evidence>
<accession>A0A8K0GMW2</accession>
<gene>
    <name evidence="1" type="ORF">FNV43_RR22144</name>
</gene>
<dbReference type="OrthoDB" id="783687at2759"/>
<dbReference type="EMBL" id="VOIH02000010">
    <property type="protein sequence ID" value="KAF3435057.1"/>
    <property type="molecule type" value="Genomic_DNA"/>
</dbReference>
<dbReference type="PANTHER" id="PTHR33735">
    <property type="entry name" value="EXPRESSED PROTEIN"/>
    <property type="match status" value="1"/>
</dbReference>
<comment type="caution">
    <text evidence="1">The sequence shown here is derived from an EMBL/GenBank/DDBJ whole genome shotgun (WGS) entry which is preliminary data.</text>
</comment>
<dbReference type="Proteomes" id="UP000796880">
    <property type="component" value="Unassembled WGS sequence"/>
</dbReference>
<evidence type="ECO:0000313" key="1">
    <source>
        <dbReference type="EMBL" id="KAF3435057.1"/>
    </source>
</evidence>